<organism evidence="2 3">
    <name type="scientific">Sphaeroforma arctica JP610</name>
    <dbReference type="NCBI Taxonomy" id="667725"/>
    <lineage>
        <taxon>Eukaryota</taxon>
        <taxon>Ichthyosporea</taxon>
        <taxon>Ichthyophonida</taxon>
        <taxon>Sphaeroforma</taxon>
    </lineage>
</organism>
<name>A0A0L0G8D6_9EUKA</name>
<dbReference type="AlphaFoldDB" id="A0A0L0G8D6"/>
<dbReference type="Proteomes" id="UP000054560">
    <property type="component" value="Unassembled WGS sequence"/>
</dbReference>
<reference evidence="2 3" key="1">
    <citation type="submission" date="2011-02" db="EMBL/GenBank/DDBJ databases">
        <title>The Genome Sequence of Sphaeroforma arctica JP610.</title>
        <authorList>
            <consortium name="The Broad Institute Genome Sequencing Platform"/>
            <person name="Russ C."/>
            <person name="Cuomo C."/>
            <person name="Young S.K."/>
            <person name="Zeng Q."/>
            <person name="Gargeya S."/>
            <person name="Alvarado L."/>
            <person name="Berlin A."/>
            <person name="Chapman S.B."/>
            <person name="Chen Z."/>
            <person name="Freedman E."/>
            <person name="Gellesch M."/>
            <person name="Goldberg J."/>
            <person name="Griggs A."/>
            <person name="Gujja S."/>
            <person name="Heilman E."/>
            <person name="Heiman D."/>
            <person name="Howarth C."/>
            <person name="Mehta T."/>
            <person name="Neiman D."/>
            <person name="Pearson M."/>
            <person name="Roberts A."/>
            <person name="Saif S."/>
            <person name="Shea T."/>
            <person name="Shenoy N."/>
            <person name="Sisk P."/>
            <person name="Stolte C."/>
            <person name="Sykes S."/>
            <person name="White J."/>
            <person name="Yandava C."/>
            <person name="Burger G."/>
            <person name="Gray M.W."/>
            <person name="Holland P.W.H."/>
            <person name="King N."/>
            <person name="Lang F.B.F."/>
            <person name="Roger A.J."/>
            <person name="Ruiz-Trillo I."/>
            <person name="Haas B."/>
            <person name="Nusbaum C."/>
            <person name="Birren B."/>
        </authorList>
    </citation>
    <scope>NUCLEOTIDE SEQUENCE [LARGE SCALE GENOMIC DNA]</scope>
    <source>
        <strain evidence="2 3">JP610</strain>
    </source>
</reference>
<gene>
    <name evidence="2" type="ORF">SARC_02626</name>
</gene>
<feature type="region of interest" description="Disordered" evidence="1">
    <location>
        <begin position="41"/>
        <end position="112"/>
    </location>
</feature>
<evidence type="ECO:0000313" key="3">
    <source>
        <dbReference type="Proteomes" id="UP000054560"/>
    </source>
</evidence>
<keyword evidence="3" id="KW-1185">Reference proteome</keyword>
<dbReference type="GeneID" id="25903130"/>
<proteinExistence type="predicted"/>
<feature type="compositionally biased region" description="Polar residues" evidence="1">
    <location>
        <begin position="79"/>
        <end position="93"/>
    </location>
</feature>
<protein>
    <submittedName>
        <fullName evidence="2">Uncharacterized protein</fullName>
    </submittedName>
</protein>
<sequence length="171" mass="18768">MPFVEVSTTPLEKVASVGYALYKYFAPQKRHPVILNEFTTDDKKNKTIKKSKEKRRKSISNNLSRSDSKDSKSGSAGSDTQATMTNQAVTGSGSLDLGSDAAQSTPETTEEQLEEYATDLEIAKNLNKKILGEQGKFLSYDGAKVDYAALAENKCHLPCRNTPNVTDHELC</sequence>
<dbReference type="RefSeq" id="XP_014159071.1">
    <property type="nucleotide sequence ID" value="XM_014303596.1"/>
</dbReference>
<dbReference type="EMBL" id="KQ241716">
    <property type="protein sequence ID" value="KNC85169.1"/>
    <property type="molecule type" value="Genomic_DNA"/>
</dbReference>
<accession>A0A0L0G8D6</accession>
<evidence type="ECO:0000313" key="2">
    <source>
        <dbReference type="EMBL" id="KNC85169.1"/>
    </source>
</evidence>
<evidence type="ECO:0000256" key="1">
    <source>
        <dbReference type="SAM" id="MobiDB-lite"/>
    </source>
</evidence>
<feature type="compositionally biased region" description="Basic residues" evidence="1">
    <location>
        <begin position="46"/>
        <end position="58"/>
    </location>
</feature>